<feature type="region of interest" description="Disordered" evidence="1">
    <location>
        <begin position="884"/>
        <end position="924"/>
    </location>
</feature>
<keyword evidence="2" id="KW-0472">Membrane</keyword>
<evidence type="ECO:0000313" key="4">
    <source>
        <dbReference type="Proteomes" id="UP001327560"/>
    </source>
</evidence>
<feature type="compositionally biased region" description="Basic and acidic residues" evidence="1">
    <location>
        <begin position="249"/>
        <end position="264"/>
    </location>
</feature>
<protein>
    <submittedName>
        <fullName evidence="3">Uncharacterized protein</fullName>
    </submittedName>
</protein>
<feature type="compositionally biased region" description="Basic and acidic residues" evidence="1">
    <location>
        <begin position="1327"/>
        <end position="1346"/>
    </location>
</feature>
<feature type="compositionally biased region" description="Acidic residues" evidence="1">
    <location>
        <begin position="315"/>
        <end position="339"/>
    </location>
</feature>
<keyword evidence="2" id="KW-0812">Transmembrane</keyword>
<evidence type="ECO:0000313" key="3">
    <source>
        <dbReference type="EMBL" id="WOK96773.1"/>
    </source>
</evidence>
<reference evidence="3 4" key="1">
    <citation type="submission" date="2023-10" db="EMBL/GenBank/DDBJ databases">
        <title>Chromosome-scale genome assembly provides insights into flower coloration mechanisms of Canna indica.</title>
        <authorList>
            <person name="Li C."/>
        </authorList>
    </citation>
    <scope>NUCLEOTIDE SEQUENCE [LARGE SCALE GENOMIC DNA]</scope>
    <source>
        <tissue evidence="3">Flower</tissue>
    </source>
</reference>
<dbReference type="Proteomes" id="UP001327560">
    <property type="component" value="Chromosome 2"/>
</dbReference>
<feature type="region of interest" description="Disordered" evidence="1">
    <location>
        <begin position="1318"/>
        <end position="1367"/>
    </location>
</feature>
<feature type="region of interest" description="Disordered" evidence="1">
    <location>
        <begin position="623"/>
        <end position="663"/>
    </location>
</feature>
<feature type="compositionally biased region" description="Polar residues" evidence="1">
    <location>
        <begin position="902"/>
        <end position="913"/>
    </location>
</feature>
<feature type="compositionally biased region" description="Basic and acidic residues" evidence="1">
    <location>
        <begin position="568"/>
        <end position="610"/>
    </location>
</feature>
<dbReference type="PANTHER" id="PTHR33870">
    <property type="entry name" value="CARDIOMYOPATHY-ASSOCIATED PROTEIN"/>
    <property type="match status" value="1"/>
</dbReference>
<gene>
    <name evidence="3" type="ORF">Cni_G05480</name>
</gene>
<evidence type="ECO:0000256" key="2">
    <source>
        <dbReference type="SAM" id="Phobius"/>
    </source>
</evidence>
<feature type="compositionally biased region" description="Basic and acidic residues" evidence="1">
    <location>
        <begin position="630"/>
        <end position="654"/>
    </location>
</feature>
<sequence>MAIKRNEIKVHFEKVMILCIRTIYRSARYHPFVFSLVLFMLVLYRSFPCLFAFLASSSPVIVCTTLLLGLLLSYGEPNIPEIEEDNKSTWEVSSMEIDSPTNHLYMKEDGNLSVENHVENRNLSEEIELKEKIQHEKEAIADVYIYQATEQYEGNKIDTIMKKIKSGEKVKNESNNEDEVIQHEEYQGQAISKDRDLCVGEIGGITQVTENAIFFYTADKQETEDHKLEMAEAALDHHFGSSLGLPQRSVDHHSDSDTESDRAESSSPDASMADIIPMLDELETLLNSEHPQHVSISKSDADSEMSSDHETNDNSIDEEEEKDGEEKDGEAQEERDDGTEAAVKWTEDDQKNVMDLGSSELERNQRLESLIAKRRARKNLTFRLERNLIDFDADDSFLSMGELSRFRVQVPPRRNPFDSPYDSEEILDLPPIPGSAPSSLLPRRNPFDIFYDQQEQDSSLTGETWGHQDFVSAPHRETPFRRNETFSSARRELQQERHPSRLKPYFVAEKMDWEERSSTFQRQFSDRSESKVSTIPESDTISSATDQEYKRELEEQEVLLENKLPSPGKHDADAVDSESHTSEEVEPIHTEEEKTEHLTNDHDSHLDINSIQERDQVIENFGAVEEDTREEMHRNLSISDSEKFEVIEPKHDEPDPSSSNLGFKASVLEQSSNMEQTIILGESDYLTRVGHKFAEPVHDSSLPADGKFVSEQSTLDEALLDAGESGNADSSVEFDMEREASKIASSPRTLEVKATSGTGYLISADETVEELVSVSIGPVTSFQSCLSIDEKISRSREINDSSEYDDVKIGKSVVQEESSHLISCMTQEPATADNANQTRAFNPNHLDVSNGKEGEEIVETSSSSCLDVLLVSAGSIVYEFQQASPSMEKHSSPSDGTDIVETHSTLDLPSNSEENQEDFKQKEDHPSCMNYDQVVGLTGLQMNEDVRVLGSDIEQDAPFFPNPRQEVDNMDDNRELFHKPKDSTSDTFPSFPIQDGGLTGLQLIKLTQSKDSEMMSDIPVHPIDDLSESGDAIKNSLLTKHAVGSVKMVDSSDEESEEIHPLVLEAGEIDESLPIDMDGDVDFHIQELSSNQQGLDLIFQKDGQSEDNASTSRSQFHEVHSGINQHSIVESDVWSSFDSNGNSEQTVYNPKFRVLEASMVEEVDSGSNQLLEKATTSTVPETDLHNPTTAELVLESSEIYTSQINMNPIKTDSELLVVEARSVEDIHSAFKQISQTSLDKPLCDEVGSQNSPVSAVLDAKQIQSDLHVVEAKSIEDIDKAFSQLSHSTGKKAPEVMESEVLEVHSPDISLVLKEPFASETSSSMEIFGEKSEAEKAADKEQEKENFRNSISSSSSSSSSSDSDVSKK</sequence>
<name>A0AAQ3Q3T1_9LILI</name>
<organism evidence="3 4">
    <name type="scientific">Canna indica</name>
    <name type="common">Indian-shot</name>
    <dbReference type="NCBI Taxonomy" id="4628"/>
    <lineage>
        <taxon>Eukaryota</taxon>
        <taxon>Viridiplantae</taxon>
        <taxon>Streptophyta</taxon>
        <taxon>Embryophyta</taxon>
        <taxon>Tracheophyta</taxon>
        <taxon>Spermatophyta</taxon>
        <taxon>Magnoliopsida</taxon>
        <taxon>Liliopsida</taxon>
        <taxon>Zingiberales</taxon>
        <taxon>Cannaceae</taxon>
        <taxon>Canna</taxon>
    </lineage>
</organism>
<dbReference type="EMBL" id="CP136891">
    <property type="protein sequence ID" value="WOK96773.1"/>
    <property type="molecule type" value="Genomic_DNA"/>
</dbReference>
<accession>A0AAQ3Q3T1</accession>
<feature type="compositionally biased region" description="Low complexity" evidence="1">
    <location>
        <begin position="1349"/>
        <end position="1367"/>
    </location>
</feature>
<feature type="transmembrane region" description="Helical" evidence="2">
    <location>
        <begin position="27"/>
        <end position="44"/>
    </location>
</feature>
<dbReference type="PANTHER" id="PTHR33870:SF4">
    <property type="entry name" value="CARDIOMYOPATHY-ASSOCIATED PROTEIN"/>
    <property type="match status" value="1"/>
</dbReference>
<proteinExistence type="predicted"/>
<keyword evidence="2" id="KW-1133">Transmembrane helix</keyword>
<feature type="region of interest" description="Disordered" evidence="1">
    <location>
        <begin position="241"/>
        <end position="271"/>
    </location>
</feature>
<feature type="compositionally biased region" description="Polar residues" evidence="1">
    <location>
        <begin position="531"/>
        <end position="546"/>
    </location>
</feature>
<feature type="region of interest" description="Disordered" evidence="1">
    <location>
        <begin position="517"/>
        <end position="610"/>
    </location>
</feature>
<keyword evidence="4" id="KW-1185">Reference proteome</keyword>
<evidence type="ECO:0000256" key="1">
    <source>
        <dbReference type="SAM" id="MobiDB-lite"/>
    </source>
</evidence>
<feature type="region of interest" description="Disordered" evidence="1">
    <location>
        <begin position="290"/>
        <end position="342"/>
    </location>
</feature>